<name>A0A8J1UYZ3_OWEFU</name>
<feature type="non-terminal residue" evidence="1">
    <location>
        <position position="1"/>
    </location>
</feature>
<dbReference type="GO" id="GO:0005509">
    <property type="term" value="F:calcium ion binding"/>
    <property type="evidence" value="ECO:0007669"/>
    <property type="project" value="UniProtKB-UniRule"/>
</dbReference>
<dbReference type="GO" id="GO:0007156">
    <property type="term" value="P:homophilic cell adhesion via plasma membrane adhesion molecules"/>
    <property type="evidence" value="ECO:0007669"/>
    <property type="project" value="InterPro"/>
</dbReference>
<dbReference type="Gene3D" id="2.60.40.60">
    <property type="entry name" value="Cadherins"/>
    <property type="match status" value="1"/>
</dbReference>
<dbReference type="CDD" id="cd11304">
    <property type="entry name" value="Cadherin_repeat"/>
    <property type="match status" value="1"/>
</dbReference>
<reference evidence="1" key="1">
    <citation type="submission" date="2022-03" db="EMBL/GenBank/DDBJ databases">
        <authorList>
            <person name="Martin C."/>
        </authorList>
    </citation>
    <scope>NUCLEOTIDE SEQUENCE</scope>
</reference>
<dbReference type="Proteomes" id="UP000749559">
    <property type="component" value="Unassembled WGS sequence"/>
</dbReference>
<dbReference type="PROSITE" id="PS50268">
    <property type="entry name" value="CADHERIN_2"/>
    <property type="match status" value="1"/>
</dbReference>
<dbReference type="SUPFAM" id="SSF49313">
    <property type="entry name" value="Cadherin-like"/>
    <property type="match status" value="1"/>
</dbReference>
<dbReference type="InterPro" id="IPR002126">
    <property type="entry name" value="Cadherin-like_dom"/>
</dbReference>
<dbReference type="EMBL" id="CAIIXF020000007">
    <property type="protein sequence ID" value="CAH1790447.1"/>
    <property type="molecule type" value="Genomic_DNA"/>
</dbReference>
<comment type="caution">
    <text evidence="1">The sequence shown here is derived from an EMBL/GenBank/DDBJ whole genome shotgun (WGS) entry which is preliminary data.</text>
</comment>
<organism evidence="1 2">
    <name type="scientific">Owenia fusiformis</name>
    <name type="common">Polychaete worm</name>
    <dbReference type="NCBI Taxonomy" id="6347"/>
    <lineage>
        <taxon>Eukaryota</taxon>
        <taxon>Metazoa</taxon>
        <taxon>Spiralia</taxon>
        <taxon>Lophotrochozoa</taxon>
        <taxon>Annelida</taxon>
        <taxon>Polychaeta</taxon>
        <taxon>Sedentaria</taxon>
        <taxon>Canalipalpata</taxon>
        <taxon>Sabellida</taxon>
        <taxon>Oweniida</taxon>
        <taxon>Oweniidae</taxon>
        <taxon>Owenia</taxon>
    </lineage>
</organism>
<evidence type="ECO:0000313" key="2">
    <source>
        <dbReference type="Proteomes" id="UP000749559"/>
    </source>
</evidence>
<dbReference type="AlphaFoldDB" id="A0A8J1UYZ3"/>
<accession>A0A8J1UYZ3</accession>
<sequence>VDNHLLQVTRHDRKELIRPENAWMTWHIEDSQFGHLFDHCPWALDQAFHNYTFIVGPINNHDPKVNESITSIEVKLPIYEKQYISTIDATDTDNDGIRFILIENSDYFQIDSSSGVITAVQNIESLIGKETIHVGVEDDGIPSRKSISVIDVIFETADITTKAMTSHHTAETKNATVHLELTTATPASSTTTRATTFNYTVETTVGITHTERTTFTYATKSTTNAATTSHTDNTTDGIIHTESTPMISTTNRTANATTLDHTIETTDGISHTEQTTTDIYSNVTHSATTVLGSTFEENYSTTPDTTISMKPTVTSGSSTPSKNSGLLSLLLTLNMLWKAVFSNVNAPETSSLTDLILRLLYDAFQGVPN</sequence>
<protein>
    <submittedName>
        <fullName evidence="1">Uncharacterized protein</fullName>
    </submittedName>
</protein>
<dbReference type="GO" id="GO:0016020">
    <property type="term" value="C:membrane"/>
    <property type="evidence" value="ECO:0007669"/>
    <property type="project" value="InterPro"/>
</dbReference>
<gene>
    <name evidence="1" type="ORF">OFUS_LOCUS15651</name>
</gene>
<dbReference type="InterPro" id="IPR015919">
    <property type="entry name" value="Cadherin-like_sf"/>
</dbReference>
<proteinExistence type="predicted"/>
<dbReference type="OrthoDB" id="10268124at2759"/>
<feature type="non-terminal residue" evidence="1">
    <location>
        <position position="369"/>
    </location>
</feature>
<keyword evidence="2" id="KW-1185">Reference proteome</keyword>
<evidence type="ECO:0000313" key="1">
    <source>
        <dbReference type="EMBL" id="CAH1790447.1"/>
    </source>
</evidence>